<organism evidence="8 9">
    <name type="scientific">Amaricoccus macauensis</name>
    <dbReference type="NCBI Taxonomy" id="57001"/>
    <lineage>
        <taxon>Bacteria</taxon>
        <taxon>Pseudomonadati</taxon>
        <taxon>Pseudomonadota</taxon>
        <taxon>Alphaproteobacteria</taxon>
        <taxon>Rhodobacterales</taxon>
        <taxon>Paracoccaceae</taxon>
        <taxon>Amaricoccus</taxon>
    </lineage>
</organism>
<dbReference type="AlphaFoldDB" id="A0A840SRT1"/>
<dbReference type="EMBL" id="JACHFM010000002">
    <property type="protein sequence ID" value="MBB5222043.1"/>
    <property type="molecule type" value="Genomic_DNA"/>
</dbReference>
<keyword evidence="6 7" id="KW-0472">Membrane</keyword>
<dbReference type="PANTHER" id="PTHR30250:SF10">
    <property type="entry name" value="LIPOPOLYSACCHARIDE BIOSYNTHESIS PROTEIN WZXC"/>
    <property type="match status" value="1"/>
</dbReference>
<keyword evidence="3" id="KW-1003">Cell membrane</keyword>
<dbReference type="PANTHER" id="PTHR30250">
    <property type="entry name" value="PST FAMILY PREDICTED COLANIC ACID TRANSPORTER"/>
    <property type="match status" value="1"/>
</dbReference>
<sequence>MLPAPAPRRSALRIGGWVVAARIVPQASGLFLLVLGGRLLAPETLGSFVLAFAGAELLRTLVRAGWREAVVLDETGAATPVILAIAIALGLIAQPVALGAAVAAAQVADTPDLAPALALLGLSILPLGAAAVWEGVLLRRGEADRAARPLIAAEIAQSAIAAGLLVAGWGILALAIARVVRAVVLAAGLATASGEHRLSLDLSRARALLPVSGHVTLASLASLAGTSGADLVVGLVLGPAAVALYRIAARIAGAVGEVVTETTRVLAWSSLAGRGPLTAPAVARLFDGAFVLTVPVFLGLALTAGSLVETLLGPAWSEAAPVLAILAVARLLAVPVALATPILASHGRTRVLPRLATILAATGLATTLIAGPHGVIAVAFAQTLTAALGTAATVVLLRPIAPIPVLLPGASTLAAAAALGLAVPLAAAGPAPAALALQIATGALLWAAYLRFCRPTLTAEFLRTARTPQS</sequence>
<feature type="transmembrane region" description="Helical" evidence="7">
    <location>
        <begin position="376"/>
        <end position="397"/>
    </location>
</feature>
<feature type="transmembrane region" description="Helical" evidence="7">
    <location>
        <begin position="231"/>
        <end position="248"/>
    </location>
</feature>
<feature type="transmembrane region" description="Helical" evidence="7">
    <location>
        <begin position="433"/>
        <end position="453"/>
    </location>
</feature>
<proteinExistence type="inferred from homology"/>
<feature type="transmembrane region" description="Helical" evidence="7">
    <location>
        <begin position="351"/>
        <end position="370"/>
    </location>
</feature>
<comment type="similarity">
    <text evidence="2">Belongs to the polysaccharide synthase family.</text>
</comment>
<feature type="transmembrane region" description="Helical" evidence="7">
    <location>
        <begin position="150"/>
        <end position="169"/>
    </location>
</feature>
<comment type="caution">
    <text evidence="8">The sequence shown here is derived from an EMBL/GenBank/DDBJ whole genome shotgun (WGS) entry which is preliminary data.</text>
</comment>
<dbReference type="Proteomes" id="UP000549457">
    <property type="component" value="Unassembled WGS sequence"/>
</dbReference>
<evidence type="ECO:0000313" key="8">
    <source>
        <dbReference type="EMBL" id="MBB5222043.1"/>
    </source>
</evidence>
<dbReference type="InterPro" id="IPR050833">
    <property type="entry name" value="Poly_Biosynth_Transport"/>
</dbReference>
<evidence type="ECO:0000256" key="7">
    <source>
        <dbReference type="SAM" id="Phobius"/>
    </source>
</evidence>
<evidence type="ECO:0000256" key="4">
    <source>
        <dbReference type="ARBA" id="ARBA00022692"/>
    </source>
</evidence>
<feature type="transmembrane region" description="Helical" evidence="7">
    <location>
        <begin position="116"/>
        <end position="138"/>
    </location>
</feature>
<keyword evidence="4 7" id="KW-0812">Transmembrane</keyword>
<evidence type="ECO:0000256" key="5">
    <source>
        <dbReference type="ARBA" id="ARBA00022989"/>
    </source>
</evidence>
<keyword evidence="5 7" id="KW-1133">Transmembrane helix</keyword>
<name>A0A840SRT1_9RHOB</name>
<dbReference type="Pfam" id="PF13440">
    <property type="entry name" value="Polysacc_synt_3"/>
    <property type="match status" value="1"/>
</dbReference>
<protein>
    <submittedName>
        <fullName evidence="8">O-antigen/teichoic acid export membrane protein</fullName>
    </submittedName>
</protein>
<dbReference type="GO" id="GO:0005886">
    <property type="term" value="C:plasma membrane"/>
    <property type="evidence" value="ECO:0007669"/>
    <property type="project" value="UniProtKB-SubCell"/>
</dbReference>
<evidence type="ECO:0000313" key="9">
    <source>
        <dbReference type="Proteomes" id="UP000549457"/>
    </source>
</evidence>
<feature type="transmembrane region" description="Helical" evidence="7">
    <location>
        <begin position="404"/>
        <end position="427"/>
    </location>
</feature>
<dbReference type="RefSeq" id="WP_184148468.1">
    <property type="nucleotide sequence ID" value="NZ_JACHFM010000002.1"/>
</dbReference>
<feature type="transmembrane region" description="Helical" evidence="7">
    <location>
        <begin position="320"/>
        <end position="344"/>
    </location>
</feature>
<keyword evidence="9" id="KW-1185">Reference proteome</keyword>
<evidence type="ECO:0000256" key="2">
    <source>
        <dbReference type="ARBA" id="ARBA00007430"/>
    </source>
</evidence>
<gene>
    <name evidence="8" type="ORF">HNP73_001979</name>
</gene>
<feature type="transmembrane region" description="Helical" evidence="7">
    <location>
        <begin position="82"/>
        <end position="104"/>
    </location>
</feature>
<feature type="transmembrane region" description="Helical" evidence="7">
    <location>
        <begin position="12"/>
        <end position="33"/>
    </location>
</feature>
<evidence type="ECO:0000256" key="6">
    <source>
        <dbReference type="ARBA" id="ARBA00023136"/>
    </source>
</evidence>
<feature type="transmembrane region" description="Helical" evidence="7">
    <location>
        <begin position="45"/>
        <end position="62"/>
    </location>
</feature>
<evidence type="ECO:0000256" key="1">
    <source>
        <dbReference type="ARBA" id="ARBA00004651"/>
    </source>
</evidence>
<reference evidence="8 9" key="1">
    <citation type="submission" date="2020-08" db="EMBL/GenBank/DDBJ databases">
        <title>Genomic Encyclopedia of Type Strains, Phase IV (KMG-IV): sequencing the most valuable type-strain genomes for metagenomic binning, comparative biology and taxonomic classification.</title>
        <authorList>
            <person name="Goeker M."/>
        </authorList>
    </citation>
    <scope>NUCLEOTIDE SEQUENCE [LARGE SCALE GENOMIC DNA]</scope>
    <source>
        <strain evidence="8 9">DSM 101730</strain>
    </source>
</reference>
<accession>A0A840SRT1</accession>
<feature type="transmembrane region" description="Helical" evidence="7">
    <location>
        <begin position="289"/>
        <end position="308"/>
    </location>
</feature>
<comment type="subcellular location">
    <subcellularLocation>
        <location evidence="1">Cell membrane</location>
        <topology evidence="1">Multi-pass membrane protein</topology>
    </subcellularLocation>
</comment>
<evidence type="ECO:0000256" key="3">
    <source>
        <dbReference type="ARBA" id="ARBA00022475"/>
    </source>
</evidence>